<dbReference type="InterPro" id="IPR051515">
    <property type="entry name" value="IRG"/>
</dbReference>
<dbReference type="PANTHER" id="PTHR32341">
    <property type="entry name" value="INTERFERON-INDUCIBLE GTPASE"/>
    <property type="match status" value="1"/>
</dbReference>
<dbReference type="FunFam" id="3.40.50.300:FF:000541">
    <property type="entry name" value="Immunity related GTPase M"/>
    <property type="match status" value="1"/>
</dbReference>
<comment type="similarity">
    <text evidence="1">Belongs to the TRAFAC class dynamin-like GTPase superfamily. IRG family.</text>
</comment>
<keyword evidence="2" id="KW-0547">Nucleotide-binding</keyword>
<sequence length="505" mass="56337">MASRQRPVTPSGTTLHSHIRGESPPPQQQGQQRLSLTCLLLVLCGGTKLGESQQGHHLGLLDSGERGTIFPEERRPRCVSSQDQRALRAELHMYPRKPRELAPLLASMAEDAVTQHTPLSTSFTSVASYHKGCSISPEDSRRLDKAVREGKLLDVAAVVKQTVETVSRAPVSIAVAGDSGNGMSSFVNALREIGHEEKTSAPTGVVRTTLTPARYTSPRFPDVSLWDLPGMGASGQSLDAYLGELQFGQYDLFIIIASEQFSLNHVRLAKSIERVGKRFYVTWTKVDRDLSTTPLSKVLLLQSIRENILDSLRKEGLRDPPIFLVSSLEPSLHEFPTLRRKLQTDIYNLRCRGPLEALFRICEVTVNDKVASLQARVSPKYLQDTLGVADAEDLEQCLKAYRCHFGVDDESLQQVAWSTGRVVSEYRTELKSQVLPVLCRADLRLRIMTCRLAKVLLWLLGWAPWCGPRAIRFFALMRHRRVIHSVGEDTKAILRKILDDSKCPA</sequence>
<feature type="domain" description="IRG-type G" evidence="6">
    <location>
        <begin position="169"/>
        <end position="345"/>
    </location>
</feature>
<evidence type="ECO:0000256" key="5">
    <source>
        <dbReference type="SAM" id="MobiDB-lite"/>
    </source>
</evidence>
<dbReference type="PROSITE" id="PS51716">
    <property type="entry name" value="G_IRG"/>
    <property type="match status" value="1"/>
</dbReference>
<evidence type="ECO:0000256" key="1">
    <source>
        <dbReference type="ARBA" id="ARBA00005429"/>
    </source>
</evidence>
<feature type="region of interest" description="Disordered" evidence="5">
    <location>
        <begin position="1"/>
        <end position="31"/>
    </location>
</feature>
<evidence type="ECO:0000256" key="4">
    <source>
        <dbReference type="ARBA" id="ARBA00023134"/>
    </source>
</evidence>
<dbReference type="GO" id="GO:0035458">
    <property type="term" value="P:cellular response to interferon-beta"/>
    <property type="evidence" value="ECO:0007669"/>
    <property type="project" value="TreeGrafter"/>
</dbReference>
<dbReference type="GO" id="GO:0003924">
    <property type="term" value="F:GTPase activity"/>
    <property type="evidence" value="ECO:0007669"/>
    <property type="project" value="TreeGrafter"/>
</dbReference>
<evidence type="ECO:0000256" key="3">
    <source>
        <dbReference type="ARBA" id="ARBA00022801"/>
    </source>
</evidence>
<evidence type="ECO:0000313" key="7">
    <source>
        <dbReference type="EMBL" id="KFO26633.1"/>
    </source>
</evidence>
<dbReference type="AlphaFoldDB" id="A0A091D820"/>
<dbReference type="GO" id="GO:0005525">
    <property type="term" value="F:GTP binding"/>
    <property type="evidence" value="ECO:0007669"/>
    <property type="project" value="UniProtKB-KW"/>
</dbReference>
<dbReference type="InterPro" id="IPR007743">
    <property type="entry name" value="Immunity-related_GTPase-like"/>
</dbReference>
<dbReference type="Pfam" id="PF05049">
    <property type="entry name" value="IIGP"/>
    <property type="match status" value="1"/>
</dbReference>
<dbReference type="GO" id="GO:0000045">
    <property type="term" value="P:autophagosome assembly"/>
    <property type="evidence" value="ECO:0007669"/>
    <property type="project" value="TreeGrafter"/>
</dbReference>
<feature type="compositionally biased region" description="Polar residues" evidence="5">
    <location>
        <begin position="1"/>
        <end position="16"/>
    </location>
</feature>
<dbReference type="SUPFAM" id="SSF52540">
    <property type="entry name" value="P-loop containing nucleoside triphosphate hydrolases"/>
    <property type="match status" value="1"/>
</dbReference>
<organism evidence="7 8">
    <name type="scientific">Fukomys damarensis</name>
    <name type="common">Damaraland mole rat</name>
    <name type="synonym">Cryptomys damarensis</name>
    <dbReference type="NCBI Taxonomy" id="885580"/>
    <lineage>
        <taxon>Eukaryota</taxon>
        <taxon>Metazoa</taxon>
        <taxon>Chordata</taxon>
        <taxon>Craniata</taxon>
        <taxon>Vertebrata</taxon>
        <taxon>Euteleostomi</taxon>
        <taxon>Mammalia</taxon>
        <taxon>Eutheria</taxon>
        <taxon>Euarchontoglires</taxon>
        <taxon>Glires</taxon>
        <taxon>Rodentia</taxon>
        <taxon>Hystricomorpha</taxon>
        <taxon>Bathyergidae</taxon>
        <taxon>Fukomys</taxon>
    </lineage>
</organism>
<dbReference type="eggNOG" id="ENOG502QS9R">
    <property type="taxonomic scope" value="Eukaryota"/>
</dbReference>
<dbReference type="Gene3D" id="3.40.50.300">
    <property type="entry name" value="P-loop containing nucleotide triphosphate hydrolases"/>
    <property type="match status" value="1"/>
</dbReference>
<dbReference type="InterPro" id="IPR027417">
    <property type="entry name" value="P-loop_NTPase"/>
</dbReference>
<accession>A0A091D820</accession>
<protein>
    <submittedName>
        <fullName evidence="7">Immunity-related GTPase family M protein</fullName>
    </submittedName>
</protein>
<dbReference type="Proteomes" id="UP000028990">
    <property type="component" value="Unassembled WGS sequence"/>
</dbReference>
<evidence type="ECO:0000256" key="2">
    <source>
        <dbReference type="ARBA" id="ARBA00022741"/>
    </source>
</evidence>
<dbReference type="GO" id="GO:0005789">
    <property type="term" value="C:endoplasmic reticulum membrane"/>
    <property type="evidence" value="ECO:0007669"/>
    <property type="project" value="TreeGrafter"/>
</dbReference>
<dbReference type="STRING" id="885580.ENSFDAP00000014003"/>
<keyword evidence="4" id="KW-0342">GTP-binding</keyword>
<name>A0A091D820_FUKDA</name>
<dbReference type="InterPro" id="IPR030385">
    <property type="entry name" value="G_IRG_dom"/>
</dbReference>
<dbReference type="GO" id="GO:0045087">
    <property type="term" value="P:innate immune response"/>
    <property type="evidence" value="ECO:0007669"/>
    <property type="project" value="TreeGrafter"/>
</dbReference>
<gene>
    <name evidence="7" type="ORF">H920_12032</name>
</gene>
<proteinExistence type="inferred from homology"/>
<keyword evidence="8" id="KW-1185">Reference proteome</keyword>
<keyword evidence="3" id="KW-0378">Hydrolase</keyword>
<evidence type="ECO:0000313" key="8">
    <source>
        <dbReference type="Proteomes" id="UP000028990"/>
    </source>
</evidence>
<evidence type="ECO:0000259" key="6">
    <source>
        <dbReference type="PROSITE" id="PS51716"/>
    </source>
</evidence>
<dbReference type="EMBL" id="KN123144">
    <property type="protein sequence ID" value="KFO26633.1"/>
    <property type="molecule type" value="Genomic_DNA"/>
</dbReference>
<reference evidence="7 8" key="1">
    <citation type="submission" date="2013-11" db="EMBL/GenBank/DDBJ databases">
        <title>The Damaraland mole rat (Fukomys damarensis) genome and evolution of African mole rats.</title>
        <authorList>
            <person name="Gladyshev V.N."/>
            <person name="Fang X."/>
        </authorList>
    </citation>
    <scope>NUCLEOTIDE SEQUENCE [LARGE SCALE GENOMIC DNA]</scope>
    <source>
        <tissue evidence="7">Liver</tissue>
    </source>
</reference>
<dbReference type="PANTHER" id="PTHR32341:SF9">
    <property type="entry name" value="IMMUNITY-RELATED GTPASE FAMILY M PROTEIN"/>
    <property type="match status" value="1"/>
</dbReference>